<dbReference type="EMBL" id="ML120386">
    <property type="protein sequence ID" value="RPA99618.1"/>
    <property type="molecule type" value="Genomic_DNA"/>
</dbReference>
<name>A0A3N4JRI2_9PEZI</name>
<evidence type="ECO:0000259" key="1">
    <source>
        <dbReference type="Pfam" id="PF03184"/>
    </source>
</evidence>
<dbReference type="GO" id="GO:0005634">
    <property type="term" value="C:nucleus"/>
    <property type="evidence" value="ECO:0007669"/>
    <property type="project" value="TreeGrafter"/>
</dbReference>
<reference evidence="2 3" key="1">
    <citation type="journal article" date="2018" name="Nat. Ecol. Evol.">
        <title>Pezizomycetes genomes reveal the molecular basis of ectomycorrhizal truffle lifestyle.</title>
        <authorList>
            <person name="Murat C."/>
            <person name="Payen T."/>
            <person name="Noel B."/>
            <person name="Kuo A."/>
            <person name="Morin E."/>
            <person name="Chen J."/>
            <person name="Kohler A."/>
            <person name="Krizsan K."/>
            <person name="Balestrini R."/>
            <person name="Da Silva C."/>
            <person name="Montanini B."/>
            <person name="Hainaut M."/>
            <person name="Levati E."/>
            <person name="Barry K.W."/>
            <person name="Belfiori B."/>
            <person name="Cichocki N."/>
            <person name="Clum A."/>
            <person name="Dockter R.B."/>
            <person name="Fauchery L."/>
            <person name="Guy J."/>
            <person name="Iotti M."/>
            <person name="Le Tacon F."/>
            <person name="Lindquist E.A."/>
            <person name="Lipzen A."/>
            <person name="Malagnac F."/>
            <person name="Mello A."/>
            <person name="Molinier V."/>
            <person name="Miyauchi S."/>
            <person name="Poulain J."/>
            <person name="Riccioni C."/>
            <person name="Rubini A."/>
            <person name="Sitrit Y."/>
            <person name="Splivallo R."/>
            <person name="Traeger S."/>
            <person name="Wang M."/>
            <person name="Zifcakova L."/>
            <person name="Wipf D."/>
            <person name="Zambonelli A."/>
            <person name="Paolocci F."/>
            <person name="Nowrousian M."/>
            <person name="Ottonello S."/>
            <person name="Baldrian P."/>
            <person name="Spatafora J.W."/>
            <person name="Henrissat B."/>
            <person name="Nagy L.G."/>
            <person name="Aury J.M."/>
            <person name="Wincker P."/>
            <person name="Grigoriev I.V."/>
            <person name="Bonfante P."/>
            <person name="Martin F.M."/>
        </authorList>
    </citation>
    <scope>NUCLEOTIDE SEQUENCE [LARGE SCALE GENOMIC DNA]</scope>
    <source>
        <strain evidence="2 3">120613-1</strain>
    </source>
</reference>
<evidence type="ECO:0000313" key="3">
    <source>
        <dbReference type="Proteomes" id="UP000276215"/>
    </source>
</evidence>
<dbReference type="InterPro" id="IPR004875">
    <property type="entry name" value="DDE_SF_endonuclease_dom"/>
</dbReference>
<accession>A0A3N4JRI2</accession>
<proteinExistence type="predicted"/>
<feature type="non-terminal residue" evidence="2">
    <location>
        <position position="1"/>
    </location>
</feature>
<evidence type="ECO:0000313" key="2">
    <source>
        <dbReference type="EMBL" id="RPA99618.1"/>
    </source>
</evidence>
<dbReference type="PANTHER" id="PTHR19303:SF74">
    <property type="entry name" value="POGO TRANSPOSABLE ELEMENT WITH KRAB DOMAIN"/>
    <property type="match status" value="1"/>
</dbReference>
<dbReference type="OrthoDB" id="5425161at2759"/>
<organism evidence="2 3">
    <name type="scientific">Choiromyces venosus 120613-1</name>
    <dbReference type="NCBI Taxonomy" id="1336337"/>
    <lineage>
        <taxon>Eukaryota</taxon>
        <taxon>Fungi</taxon>
        <taxon>Dikarya</taxon>
        <taxon>Ascomycota</taxon>
        <taxon>Pezizomycotina</taxon>
        <taxon>Pezizomycetes</taxon>
        <taxon>Pezizales</taxon>
        <taxon>Tuberaceae</taxon>
        <taxon>Choiromyces</taxon>
    </lineage>
</organism>
<dbReference type="Proteomes" id="UP000276215">
    <property type="component" value="Unassembled WGS sequence"/>
</dbReference>
<dbReference type="PANTHER" id="PTHR19303">
    <property type="entry name" value="TRANSPOSON"/>
    <property type="match status" value="1"/>
</dbReference>
<dbReference type="Pfam" id="PF03184">
    <property type="entry name" value="DDE_1"/>
    <property type="match status" value="1"/>
</dbReference>
<keyword evidence="3" id="KW-1185">Reference proteome</keyword>
<feature type="non-terminal residue" evidence="2">
    <location>
        <position position="137"/>
    </location>
</feature>
<protein>
    <submittedName>
        <fullName evidence="2">CENP-B protein</fullName>
    </submittedName>
</protein>
<gene>
    <name evidence="2" type="ORF">L873DRAFT_1600182</name>
</gene>
<dbReference type="STRING" id="1336337.A0A3N4JRI2"/>
<dbReference type="InterPro" id="IPR050863">
    <property type="entry name" value="CenT-Element_Derived"/>
</dbReference>
<dbReference type="GO" id="GO:0003677">
    <property type="term" value="F:DNA binding"/>
    <property type="evidence" value="ECO:0007669"/>
    <property type="project" value="TreeGrafter"/>
</dbReference>
<sequence length="137" mass="15984">KEMITMIETISAERSVLPPMIIYKGQAHYKGWTTLIEEKEDAFFATSPKGYTNTDITFQWFQEVFEPRTRPMNGINQHRILVLDGHSTHVENYEFVKYAINHNIHLLCLPSHSTHVLQPLDVGIFSLLTTYYKQELE</sequence>
<feature type="domain" description="DDE-1" evidence="1">
    <location>
        <begin position="3"/>
        <end position="135"/>
    </location>
</feature>
<dbReference type="AlphaFoldDB" id="A0A3N4JRI2"/>